<dbReference type="AlphaFoldDB" id="A0A0G9H114"/>
<feature type="transmembrane region" description="Helical" evidence="7">
    <location>
        <begin position="128"/>
        <end position="149"/>
    </location>
</feature>
<accession>A0A0G9H114</accession>
<feature type="transmembrane region" description="Helical" evidence="7">
    <location>
        <begin position="27"/>
        <end position="48"/>
    </location>
</feature>
<feature type="transmembrane region" description="Helical" evidence="7">
    <location>
        <begin position="526"/>
        <end position="548"/>
    </location>
</feature>
<reference evidence="8 9" key="1">
    <citation type="journal article" date="2015" name="Antonie Van Leeuwenhoek">
        <title>A phylogenomic and molecular marker based taxonomic framework for the order Xanthomonadales: proposal to transfer the families Algiphilaceae and Solimonadaceae to the order Nevskiales ord. nov. and to create a new family within the order Xanthomonadales, the family Rhodanobacteraceae fam. nov., containing the genus Rhodanobacter and its closest relatives.</title>
        <authorList>
            <person name="Naushad S."/>
            <person name="Adeolu M."/>
            <person name="Wong S."/>
            <person name="Sohail M."/>
            <person name="Schellhorn H.E."/>
            <person name="Gupta R.S."/>
        </authorList>
    </citation>
    <scope>NUCLEOTIDE SEQUENCE [LARGE SCALE GENOMIC DNA]</scope>
    <source>
        <strain evidence="8 9">DSM 16301</strain>
    </source>
</reference>
<keyword evidence="6 7" id="KW-0472">Membrane</keyword>
<feature type="transmembrane region" description="Helical" evidence="7">
    <location>
        <begin position="490"/>
        <end position="506"/>
    </location>
</feature>
<evidence type="ECO:0000256" key="4">
    <source>
        <dbReference type="ARBA" id="ARBA00022692"/>
    </source>
</evidence>
<evidence type="ECO:0000256" key="1">
    <source>
        <dbReference type="ARBA" id="ARBA00004651"/>
    </source>
</evidence>
<dbReference type="PATRIC" id="fig|1440762.4.peg.2505"/>
<feature type="transmembrane region" description="Helical" evidence="7">
    <location>
        <begin position="76"/>
        <end position="96"/>
    </location>
</feature>
<dbReference type="OrthoDB" id="9807111at2"/>
<evidence type="ECO:0000256" key="3">
    <source>
        <dbReference type="ARBA" id="ARBA00022475"/>
    </source>
</evidence>
<keyword evidence="5 7" id="KW-1133">Transmembrane helix</keyword>
<feature type="transmembrane region" description="Helical" evidence="7">
    <location>
        <begin position="102"/>
        <end position="121"/>
    </location>
</feature>
<feature type="transmembrane region" description="Helical" evidence="7">
    <location>
        <begin position="385"/>
        <end position="407"/>
    </location>
</feature>
<protein>
    <submittedName>
        <fullName evidence="8">Fusaric acid resistance protein</fullName>
    </submittedName>
</protein>
<sequence>MSAVPTDISSWRHPPWLRDFAAEESQAWIFVAKSLVAFYLAAWLTMVFQLEQPATTMITVAIVMHPQSGTVLAKSFYRALGTCTGSLFGVLLMAAFPQQRELFLLSLSIWVALCAGGAVLYRNFMSYGFVLAGYTAFIVVLPAIDHPTAVFDSAVGRVSEVMLGIIVSGLVSDVILPVRLREVLRRISREHYQHFIDFARGSLGGAIPREDMEKAHLRFVRAAVQIEDLRSSVIFEDPEVRARSSRMQLLNLRYMAAATSFQSLHHLINRLQRSNHPRTAAALIKLYGPIGTALSPDPSEKPMPRLLATRIEACEAELPVLAAKLREDLRQDPNLLLEFDSGTTLVRRFAAELRDFTSLEATLRETQGVVGGTVERVDFKRANDYASPLIAIVRTFLTMATLSVFWIETGWTFGLSALLLATVFSGLLATSPMPVLATANTWVAYAIGLVAAYFVVFELMPGSDGFVMLILVTAPLLALGPYLTTRNATLPGVGAGYSLGFVYILALKNPMVYAPDRFLNDSIAALFGLMMSGAAFMIIPTVIGTQWLRRRQLVQLRRQVVFAATAPMDGILYRFESVNRDLYQQIVQFTRQGSEESRVLFSWALAVHDSGRAVIELRQDMLHTGLPPPVREAMQYAVDALAQLYDAPDKARWMAADGAVDQAITLTTQTLPQARASCQPALADLLLLRTALRDDESALAPYIVKAPEIAHAP</sequence>
<organism evidence="8 9">
    <name type="scientific">Dyella japonica DSM 16301</name>
    <dbReference type="NCBI Taxonomy" id="1440762"/>
    <lineage>
        <taxon>Bacteria</taxon>
        <taxon>Pseudomonadati</taxon>
        <taxon>Pseudomonadota</taxon>
        <taxon>Gammaproteobacteria</taxon>
        <taxon>Lysobacterales</taxon>
        <taxon>Rhodanobacteraceae</taxon>
        <taxon>Dyella</taxon>
    </lineage>
</organism>
<keyword evidence="2" id="KW-0813">Transport</keyword>
<feature type="transmembrane region" description="Helical" evidence="7">
    <location>
        <begin position="466"/>
        <end position="483"/>
    </location>
</feature>
<dbReference type="GO" id="GO:0005886">
    <property type="term" value="C:plasma membrane"/>
    <property type="evidence" value="ECO:0007669"/>
    <property type="project" value="UniProtKB-SubCell"/>
</dbReference>
<dbReference type="PANTHER" id="PTHR30509">
    <property type="entry name" value="P-HYDROXYBENZOIC ACID EFFLUX PUMP SUBUNIT-RELATED"/>
    <property type="match status" value="1"/>
</dbReference>
<dbReference type="EMBL" id="JPLA01000040">
    <property type="protein sequence ID" value="KLD62899.1"/>
    <property type="molecule type" value="Genomic_DNA"/>
</dbReference>
<dbReference type="GO" id="GO:0022857">
    <property type="term" value="F:transmembrane transporter activity"/>
    <property type="evidence" value="ECO:0007669"/>
    <property type="project" value="InterPro"/>
</dbReference>
<evidence type="ECO:0000256" key="6">
    <source>
        <dbReference type="ARBA" id="ARBA00023136"/>
    </source>
</evidence>
<evidence type="ECO:0000256" key="7">
    <source>
        <dbReference type="SAM" id="Phobius"/>
    </source>
</evidence>
<dbReference type="Pfam" id="PF04632">
    <property type="entry name" value="FUSC"/>
    <property type="match status" value="1"/>
</dbReference>
<feature type="transmembrane region" description="Helical" evidence="7">
    <location>
        <begin position="413"/>
        <end position="430"/>
    </location>
</feature>
<evidence type="ECO:0000256" key="2">
    <source>
        <dbReference type="ARBA" id="ARBA00022448"/>
    </source>
</evidence>
<dbReference type="STRING" id="1440762.Y882_13920"/>
<gene>
    <name evidence="8" type="ORF">Y882_13920</name>
</gene>
<evidence type="ECO:0000313" key="8">
    <source>
        <dbReference type="EMBL" id="KLD62899.1"/>
    </source>
</evidence>
<dbReference type="InterPro" id="IPR006726">
    <property type="entry name" value="PHBA_efflux_AaeB/fusaric-R"/>
</dbReference>
<feature type="transmembrane region" description="Helical" evidence="7">
    <location>
        <begin position="161"/>
        <end position="180"/>
    </location>
</feature>
<evidence type="ECO:0000256" key="5">
    <source>
        <dbReference type="ARBA" id="ARBA00022989"/>
    </source>
</evidence>
<name>A0A0G9H114_9GAMM</name>
<dbReference type="RefSeq" id="WP_046972483.1">
    <property type="nucleotide sequence ID" value="NZ_JPLA01000040.1"/>
</dbReference>
<comment type="caution">
    <text evidence="8">The sequence shown here is derived from an EMBL/GenBank/DDBJ whole genome shotgun (WGS) entry which is preliminary data.</text>
</comment>
<dbReference type="Proteomes" id="UP000035481">
    <property type="component" value="Unassembled WGS sequence"/>
</dbReference>
<keyword evidence="3" id="KW-1003">Cell membrane</keyword>
<comment type="subcellular location">
    <subcellularLocation>
        <location evidence="1">Cell membrane</location>
        <topology evidence="1">Multi-pass membrane protein</topology>
    </subcellularLocation>
</comment>
<proteinExistence type="predicted"/>
<dbReference type="PANTHER" id="PTHR30509:SF9">
    <property type="entry name" value="MULTIDRUG RESISTANCE PROTEIN MDTO"/>
    <property type="match status" value="1"/>
</dbReference>
<evidence type="ECO:0000313" key="9">
    <source>
        <dbReference type="Proteomes" id="UP000035481"/>
    </source>
</evidence>
<keyword evidence="4 7" id="KW-0812">Transmembrane</keyword>
<feature type="transmembrane region" description="Helical" evidence="7">
    <location>
        <begin position="442"/>
        <end position="460"/>
    </location>
</feature>